<evidence type="ECO:0000256" key="1">
    <source>
        <dbReference type="ARBA" id="ARBA00005417"/>
    </source>
</evidence>
<organism evidence="6 7">
    <name type="scientific">Cohnella silvisoli</name>
    <dbReference type="NCBI Taxonomy" id="2873699"/>
    <lineage>
        <taxon>Bacteria</taxon>
        <taxon>Bacillati</taxon>
        <taxon>Bacillota</taxon>
        <taxon>Bacilli</taxon>
        <taxon>Bacillales</taxon>
        <taxon>Paenibacillaceae</taxon>
        <taxon>Cohnella</taxon>
    </lineage>
</organism>
<dbReference type="InterPro" id="IPR017871">
    <property type="entry name" value="ABC_transporter-like_CS"/>
</dbReference>
<evidence type="ECO:0000259" key="5">
    <source>
        <dbReference type="PROSITE" id="PS50893"/>
    </source>
</evidence>
<dbReference type="GO" id="GO:0005524">
    <property type="term" value="F:ATP binding"/>
    <property type="evidence" value="ECO:0007669"/>
    <property type="project" value="UniProtKB-KW"/>
</dbReference>
<evidence type="ECO:0000256" key="3">
    <source>
        <dbReference type="ARBA" id="ARBA00022741"/>
    </source>
</evidence>
<dbReference type="InterPro" id="IPR050153">
    <property type="entry name" value="Metal_Ion_Import_ABC"/>
</dbReference>
<keyword evidence="2" id="KW-0813">Transport</keyword>
<proteinExistence type="inferred from homology"/>
<dbReference type="SMART" id="SM00382">
    <property type="entry name" value="AAA"/>
    <property type="match status" value="1"/>
</dbReference>
<dbReference type="RefSeq" id="WP_232184476.1">
    <property type="nucleotide sequence ID" value="NZ_JAIOAP010000002.1"/>
</dbReference>
<dbReference type="Pfam" id="PF00005">
    <property type="entry name" value="ABC_tran"/>
    <property type="match status" value="1"/>
</dbReference>
<evidence type="ECO:0000256" key="2">
    <source>
        <dbReference type="ARBA" id="ARBA00022448"/>
    </source>
</evidence>
<dbReference type="Proteomes" id="UP001493487">
    <property type="component" value="Unassembled WGS sequence"/>
</dbReference>
<dbReference type="Gene3D" id="3.40.50.300">
    <property type="entry name" value="P-loop containing nucleotide triphosphate hydrolases"/>
    <property type="match status" value="1"/>
</dbReference>
<dbReference type="SUPFAM" id="SSF52540">
    <property type="entry name" value="P-loop containing nucleoside triphosphate hydrolases"/>
    <property type="match status" value="1"/>
</dbReference>
<dbReference type="CDD" id="cd03235">
    <property type="entry name" value="ABC_Metallic_Cations"/>
    <property type="match status" value="1"/>
</dbReference>
<dbReference type="InterPro" id="IPR027417">
    <property type="entry name" value="P-loop_NTPase"/>
</dbReference>
<dbReference type="PROSITE" id="PS00211">
    <property type="entry name" value="ABC_TRANSPORTER_1"/>
    <property type="match status" value="1"/>
</dbReference>
<gene>
    <name evidence="6" type="ORF">QJS35_11905</name>
</gene>
<evidence type="ECO:0000256" key="4">
    <source>
        <dbReference type="ARBA" id="ARBA00022840"/>
    </source>
</evidence>
<keyword evidence="7" id="KW-1185">Reference proteome</keyword>
<sequence length="258" mass="29046">MNAGLLQSQQQPGCHQEIIRLDNISFSVDSQTILSDVSFTIKERDFVGLIGSNGAGKTTLLRMIVGLIRPQQGAISLFGIPSGQFKDWNHIGYVPQRNHFNPLFPATVREVVLSGLYGRKKLFKRLSKEDVSRCEDALGALKIQDLGDKRIGALSGGQQQRVFLARALINNPKLLILDEPLSGIDIETQQSFFHLIKHMHQRHNITFLMVSHDMDMVRSYLGQEPKEKCGKLSFYVRHSHDLEDCDGTDLLHSLRKEG</sequence>
<dbReference type="InterPro" id="IPR003439">
    <property type="entry name" value="ABC_transporter-like_ATP-bd"/>
</dbReference>
<keyword evidence="3" id="KW-0547">Nucleotide-binding</keyword>
<dbReference type="PANTHER" id="PTHR42734:SF17">
    <property type="entry name" value="METAL TRANSPORT SYSTEM ATP-BINDING PROTEIN TM_0124-RELATED"/>
    <property type="match status" value="1"/>
</dbReference>
<dbReference type="PANTHER" id="PTHR42734">
    <property type="entry name" value="METAL TRANSPORT SYSTEM ATP-BINDING PROTEIN TM_0124-RELATED"/>
    <property type="match status" value="1"/>
</dbReference>
<protein>
    <submittedName>
        <fullName evidence="6">Metal ABC transporter ATP-binding protein</fullName>
    </submittedName>
</protein>
<evidence type="ECO:0000313" key="6">
    <source>
        <dbReference type="EMBL" id="MEQ4483101.1"/>
    </source>
</evidence>
<keyword evidence="4 6" id="KW-0067">ATP-binding</keyword>
<comment type="similarity">
    <text evidence="1">Belongs to the ABC transporter superfamily.</text>
</comment>
<dbReference type="EMBL" id="JASKHM010000006">
    <property type="protein sequence ID" value="MEQ4483101.1"/>
    <property type="molecule type" value="Genomic_DNA"/>
</dbReference>
<comment type="caution">
    <text evidence="6">The sequence shown here is derived from an EMBL/GenBank/DDBJ whole genome shotgun (WGS) entry which is preliminary data.</text>
</comment>
<name>A0ABV1KU62_9BACL</name>
<accession>A0ABV1KU62</accession>
<evidence type="ECO:0000313" key="7">
    <source>
        <dbReference type="Proteomes" id="UP001493487"/>
    </source>
</evidence>
<dbReference type="PROSITE" id="PS50893">
    <property type="entry name" value="ABC_TRANSPORTER_2"/>
    <property type="match status" value="1"/>
</dbReference>
<feature type="domain" description="ABC transporter" evidence="5">
    <location>
        <begin position="19"/>
        <end position="254"/>
    </location>
</feature>
<dbReference type="InterPro" id="IPR003593">
    <property type="entry name" value="AAA+_ATPase"/>
</dbReference>
<reference evidence="6 7" key="1">
    <citation type="journal article" date="2023" name="Genome Announc.">
        <title>Pan-Genome Analyses of the Genus Cohnella and Proposal of the Novel Species Cohnella silvisoli sp. nov., Isolated from Forest Soil.</title>
        <authorList>
            <person name="Wang C."/>
            <person name="Mao L."/>
            <person name="Bao G."/>
            <person name="Zhu H."/>
        </authorList>
    </citation>
    <scope>NUCLEOTIDE SEQUENCE [LARGE SCALE GENOMIC DNA]</scope>
    <source>
        <strain evidence="6 7">NL03-T5-1</strain>
    </source>
</reference>